<evidence type="ECO:0000313" key="1">
    <source>
        <dbReference type="EMBL" id="KAL2724346.1"/>
    </source>
</evidence>
<name>A0ABD2AUR1_VESSQ</name>
<reference evidence="1 2" key="1">
    <citation type="journal article" date="2024" name="Ann. Entomol. Soc. Am.">
        <title>Genomic analyses of the southern and eastern yellowjacket wasps (Hymenoptera: Vespidae) reveal evolutionary signatures of social life.</title>
        <authorList>
            <person name="Catto M.A."/>
            <person name="Caine P.B."/>
            <person name="Orr S.E."/>
            <person name="Hunt B.G."/>
            <person name="Goodisman M.A.D."/>
        </authorList>
    </citation>
    <scope>NUCLEOTIDE SEQUENCE [LARGE SCALE GENOMIC DNA]</scope>
    <source>
        <strain evidence="1">233</strain>
        <tissue evidence="1">Head and thorax</tissue>
    </source>
</reference>
<dbReference type="Proteomes" id="UP001607302">
    <property type="component" value="Unassembled WGS sequence"/>
</dbReference>
<protein>
    <submittedName>
        <fullName evidence="1">Uncharacterized protein</fullName>
    </submittedName>
</protein>
<sequence>MRAESSSGFRSAAGDLERCCWPWPFSQEASRIGQSEAGRPLDTIRRVTSGSQKLGAETPRAGKALARRLWDG</sequence>
<evidence type="ECO:0000313" key="2">
    <source>
        <dbReference type="Proteomes" id="UP001607302"/>
    </source>
</evidence>
<dbReference type="AlphaFoldDB" id="A0ABD2AUR1"/>
<accession>A0ABD2AUR1</accession>
<keyword evidence="2" id="KW-1185">Reference proteome</keyword>
<proteinExistence type="predicted"/>
<dbReference type="EMBL" id="JAUDFV010000139">
    <property type="protein sequence ID" value="KAL2724346.1"/>
    <property type="molecule type" value="Genomic_DNA"/>
</dbReference>
<organism evidence="1 2">
    <name type="scientific">Vespula squamosa</name>
    <name type="common">Southern yellow jacket</name>
    <name type="synonym">Wasp</name>
    <dbReference type="NCBI Taxonomy" id="30214"/>
    <lineage>
        <taxon>Eukaryota</taxon>
        <taxon>Metazoa</taxon>
        <taxon>Ecdysozoa</taxon>
        <taxon>Arthropoda</taxon>
        <taxon>Hexapoda</taxon>
        <taxon>Insecta</taxon>
        <taxon>Pterygota</taxon>
        <taxon>Neoptera</taxon>
        <taxon>Endopterygota</taxon>
        <taxon>Hymenoptera</taxon>
        <taxon>Apocrita</taxon>
        <taxon>Aculeata</taxon>
        <taxon>Vespoidea</taxon>
        <taxon>Vespidae</taxon>
        <taxon>Vespinae</taxon>
        <taxon>Vespula</taxon>
    </lineage>
</organism>
<comment type="caution">
    <text evidence="1">The sequence shown here is derived from an EMBL/GenBank/DDBJ whole genome shotgun (WGS) entry which is preliminary data.</text>
</comment>
<gene>
    <name evidence="1" type="ORF">V1478_008859</name>
</gene>